<sequence>MIHKNIFLDALLSFTIFLFISALLRFLFDGGDFVAKLFEVLPIAIGFVIITSLIKFIVRR</sequence>
<name>A0ABT9YE46_9BACI</name>
<evidence type="ECO:0000256" key="1">
    <source>
        <dbReference type="SAM" id="Phobius"/>
    </source>
</evidence>
<keyword evidence="3" id="KW-1185">Reference proteome</keyword>
<organism evidence="2 3">
    <name type="scientific">Alkalicoccobacillus murimartini</name>
    <dbReference type="NCBI Taxonomy" id="171685"/>
    <lineage>
        <taxon>Bacteria</taxon>
        <taxon>Bacillati</taxon>
        <taxon>Bacillota</taxon>
        <taxon>Bacilli</taxon>
        <taxon>Bacillales</taxon>
        <taxon>Bacillaceae</taxon>
        <taxon>Alkalicoccobacillus</taxon>
    </lineage>
</organism>
<dbReference type="Proteomes" id="UP001225034">
    <property type="component" value="Unassembled WGS sequence"/>
</dbReference>
<feature type="transmembrane region" description="Helical" evidence="1">
    <location>
        <begin position="40"/>
        <end position="58"/>
    </location>
</feature>
<keyword evidence="1" id="KW-0472">Membrane</keyword>
<proteinExistence type="predicted"/>
<accession>A0ABT9YE46</accession>
<gene>
    <name evidence="2" type="ORF">J2S05_000590</name>
</gene>
<evidence type="ECO:0000313" key="2">
    <source>
        <dbReference type="EMBL" id="MDQ0205816.1"/>
    </source>
</evidence>
<comment type="caution">
    <text evidence="2">The sequence shown here is derived from an EMBL/GenBank/DDBJ whole genome shotgun (WGS) entry which is preliminary data.</text>
</comment>
<evidence type="ECO:0000313" key="3">
    <source>
        <dbReference type="Proteomes" id="UP001225034"/>
    </source>
</evidence>
<dbReference type="RefSeq" id="WP_306979771.1">
    <property type="nucleotide sequence ID" value="NZ_JAUSUA010000001.1"/>
</dbReference>
<protein>
    <submittedName>
        <fullName evidence="2">Uncharacterized protein</fullName>
    </submittedName>
</protein>
<reference evidence="2 3" key="1">
    <citation type="submission" date="2023-07" db="EMBL/GenBank/DDBJ databases">
        <title>Genomic Encyclopedia of Type Strains, Phase IV (KMG-IV): sequencing the most valuable type-strain genomes for metagenomic binning, comparative biology and taxonomic classification.</title>
        <authorList>
            <person name="Goeker M."/>
        </authorList>
    </citation>
    <scope>NUCLEOTIDE SEQUENCE [LARGE SCALE GENOMIC DNA]</scope>
    <source>
        <strain evidence="2 3">DSM 19154</strain>
    </source>
</reference>
<keyword evidence="1" id="KW-1133">Transmembrane helix</keyword>
<feature type="transmembrane region" description="Helical" evidence="1">
    <location>
        <begin position="7"/>
        <end position="28"/>
    </location>
</feature>
<dbReference type="EMBL" id="JAUSUA010000001">
    <property type="protein sequence ID" value="MDQ0205816.1"/>
    <property type="molecule type" value="Genomic_DNA"/>
</dbReference>
<keyword evidence="1" id="KW-0812">Transmembrane</keyword>